<dbReference type="EMBL" id="PDUG01000006">
    <property type="protein sequence ID" value="PIC19747.1"/>
    <property type="molecule type" value="Genomic_DNA"/>
</dbReference>
<gene>
    <name evidence="1" type="primary">Cnig_chr_X.g25182</name>
    <name evidence="1" type="ORF">B9Z55_025182</name>
</gene>
<protein>
    <submittedName>
        <fullName evidence="1">Uncharacterized protein</fullName>
    </submittedName>
</protein>
<dbReference type="Proteomes" id="UP000230233">
    <property type="component" value="Chromosome X"/>
</dbReference>
<accession>A0A2G5SXI7</accession>
<comment type="caution">
    <text evidence="1">The sequence shown here is derived from an EMBL/GenBank/DDBJ whole genome shotgun (WGS) entry which is preliminary data.</text>
</comment>
<dbReference type="AlphaFoldDB" id="A0A2G5SXI7"/>
<keyword evidence="2" id="KW-1185">Reference proteome</keyword>
<evidence type="ECO:0000313" key="1">
    <source>
        <dbReference type="EMBL" id="PIC19747.1"/>
    </source>
</evidence>
<evidence type="ECO:0000313" key="2">
    <source>
        <dbReference type="Proteomes" id="UP000230233"/>
    </source>
</evidence>
<organism evidence="1 2">
    <name type="scientific">Caenorhabditis nigoni</name>
    <dbReference type="NCBI Taxonomy" id="1611254"/>
    <lineage>
        <taxon>Eukaryota</taxon>
        <taxon>Metazoa</taxon>
        <taxon>Ecdysozoa</taxon>
        <taxon>Nematoda</taxon>
        <taxon>Chromadorea</taxon>
        <taxon>Rhabditida</taxon>
        <taxon>Rhabditina</taxon>
        <taxon>Rhabditomorpha</taxon>
        <taxon>Rhabditoidea</taxon>
        <taxon>Rhabditidae</taxon>
        <taxon>Peloderinae</taxon>
        <taxon>Caenorhabditis</taxon>
    </lineage>
</organism>
<reference evidence="2" key="1">
    <citation type="submission" date="2017-10" db="EMBL/GenBank/DDBJ databases">
        <title>Rapid genome shrinkage in a self-fertile nematode reveals novel sperm competition proteins.</title>
        <authorList>
            <person name="Yin D."/>
            <person name="Schwarz E.M."/>
            <person name="Thomas C.G."/>
            <person name="Felde R.L."/>
            <person name="Korf I.F."/>
            <person name="Cutter A.D."/>
            <person name="Schartner C.M."/>
            <person name="Ralston E.J."/>
            <person name="Meyer B.J."/>
            <person name="Haag E.S."/>
        </authorList>
    </citation>
    <scope>NUCLEOTIDE SEQUENCE [LARGE SCALE GENOMIC DNA]</scope>
    <source>
        <strain evidence="2">JU1422</strain>
    </source>
</reference>
<proteinExistence type="predicted"/>
<dbReference type="OrthoDB" id="10292488at2759"/>
<sequence>MMLTFAPTSYRVKSNTGHEIFDLTPAAFFLNSQFVDLYGNPQNRNTIVNVDVKESMLKIVVRWSQMTAANASANTRELTPAQLQFFGYIENAELQELFGVALRIRNQSLIVAIQREKARRRREIEPLFYGPLAQYIRN</sequence>
<name>A0A2G5SXI7_9PELO</name>